<dbReference type="Proteomes" id="UP001290861">
    <property type="component" value="Unassembled WGS sequence"/>
</dbReference>
<dbReference type="PANTHER" id="PTHR11102">
    <property type="entry name" value="SEL-1-LIKE PROTEIN"/>
    <property type="match status" value="1"/>
</dbReference>
<evidence type="ECO:0000313" key="2">
    <source>
        <dbReference type="EMBL" id="MDZ8120064.1"/>
    </source>
</evidence>
<dbReference type="Pfam" id="PF06889">
    <property type="entry name" value="DUF1266"/>
    <property type="match status" value="1"/>
</dbReference>
<sequence length="503" mass="58750">MKNFMKVVWVLVAVSQTIVAQKFYSAEQKQWALAVSAILTERNQEDLFALTGAPQIQLAVDAKKETLVTWWSVDSRKELLEVMRWARDEGHRAVYERIHKNLDKAGWWPGFQYKIRNAMDPQYQYRCNFVMEHKDDLKAEQLVAWDIGRVVSLARWGVLCGYLQEEEAWNWIMEAAQQLQQRYSSWEEFATNYLLGREFSTRYRSTDAVHLYHKAAFWNLNNVYSPWKCMEWDLDLSGSNVKPESAELPNVSDYYLALEYDWDDSADKAVGLLKKVAGKGESLYRGLAYRRMGHVYEYGRSGISKNWKKALEYYEQGAEFSEGNCLFKLGYAHYTGKGRPKDFLKAMDYWRAAADAGNVDGLTHLGILYSDGKGVEKDVEKAAAYYREATMWGATSSENNHAWMMYENPEIWEPDIAIRMAYNGVQKWECNPHYHTLVKVLMKAERWDEAGRALNQWQRFDMRNREIYDPVAVPEKFKKLRKQIRDERVESHRRFVSSGTAAD</sequence>
<organism evidence="2 3">
    <name type="scientific">Pontiella agarivorans</name>
    <dbReference type="NCBI Taxonomy" id="3038953"/>
    <lineage>
        <taxon>Bacteria</taxon>
        <taxon>Pseudomonadati</taxon>
        <taxon>Kiritimatiellota</taxon>
        <taxon>Kiritimatiellia</taxon>
        <taxon>Kiritimatiellales</taxon>
        <taxon>Pontiellaceae</taxon>
        <taxon>Pontiella</taxon>
    </lineage>
</organism>
<name>A0ABU5N0Y3_9BACT</name>
<comment type="caution">
    <text evidence="2">The sequence shown here is derived from an EMBL/GenBank/DDBJ whole genome shotgun (WGS) entry which is preliminary data.</text>
</comment>
<dbReference type="InterPro" id="IPR050767">
    <property type="entry name" value="Sel1_AlgK"/>
</dbReference>
<dbReference type="InterPro" id="IPR009677">
    <property type="entry name" value="DUF1266"/>
</dbReference>
<keyword evidence="3" id="KW-1185">Reference proteome</keyword>
<proteinExistence type="predicted"/>
<dbReference type="InterPro" id="IPR011990">
    <property type="entry name" value="TPR-like_helical_dom_sf"/>
</dbReference>
<evidence type="ECO:0000259" key="1">
    <source>
        <dbReference type="Pfam" id="PF06889"/>
    </source>
</evidence>
<feature type="domain" description="DUF1266" evidence="1">
    <location>
        <begin position="67"/>
        <end position="232"/>
    </location>
</feature>
<dbReference type="EMBL" id="JARVCO010000012">
    <property type="protein sequence ID" value="MDZ8120064.1"/>
    <property type="molecule type" value="Genomic_DNA"/>
</dbReference>
<gene>
    <name evidence="2" type="ORF">P9H32_15645</name>
</gene>
<evidence type="ECO:0000313" key="3">
    <source>
        <dbReference type="Proteomes" id="UP001290861"/>
    </source>
</evidence>
<protein>
    <submittedName>
        <fullName evidence="2">DUF1266 domain-containing protein</fullName>
    </submittedName>
</protein>
<dbReference type="Pfam" id="PF08238">
    <property type="entry name" value="Sel1"/>
    <property type="match status" value="3"/>
</dbReference>
<dbReference type="SMART" id="SM00671">
    <property type="entry name" value="SEL1"/>
    <property type="match status" value="3"/>
</dbReference>
<reference evidence="2 3" key="1">
    <citation type="journal article" date="2024" name="Appl. Environ. Microbiol.">
        <title>Pontiella agarivorans sp. nov., a novel marine anaerobic bacterium capable of degrading macroalgal polysaccharides and fixing nitrogen.</title>
        <authorList>
            <person name="Liu N."/>
            <person name="Kivenson V."/>
            <person name="Peng X."/>
            <person name="Cui Z."/>
            <person name="Lankiewicz T.S."/>
            <person name="Gosselin K.M."/>
            <person name="English C.J."/>
            <person name="Blair E.M."/>
            <person name="O'Malley M.A."/>
            <person name="Valentine D.L."/>
        </authorList>
    </citation>
    <scope>NUCLEOTIDE SEQUENCE [LARGE SCALE GENOMIC DNA]</scope>
    <source>
        <strain evidence="2 3">NLcol2</strain>
    </source>
</reference>
<dbReference type="InterPro" id="IPR006597">
    <property type="entry name" value="Sel1-like"/>
</dbReference>
<dbReference type="Gene3D" id="1.25.40.10">
    <property type="entry name" value="Tetratricopeptide repeat domain"/>
    <property type="match status" value="1"/>
</dbReference>
<dbReference type="PANTHER" id="PTHR11102:SF160">
    <property type="entry name" value="ERAD-ASSOCIATED E3 UBIQUITIN-PROTEIN LIGASE COMPONENT HRD3"/>
    <property type="match status" value="1"/>
</dbReference>
<accession>A0ABU5N0Y3</accession>
<dbReference type="SUPFAM" id="SSF81901">
    <property type="entry name" value="HCP-like"/>
    <property type="match status" value="1"/>
</dbReference>